<dbReference type="SUPFAM" id="SSF56672">
    <property type="entry name" value="DNA/RNA polymerases"/>
    <property type="match status" value="1"/>
</dbReference>
<dbReference type="AlphaFoldDB" id="A0A4Y2TGU8"/>
<dbReference type="Gene3D" id="3.10.10.10">
    <property type="entry name" value="HIV Type 1 Reverse Transcriptase, subunit A, domain 1"/>
    <property type="match status" value="1"/>
</dbReference>
<name>A0A4Y2TGU8_ARAVE</name>
<dbReference type="PANTHER" id="PTHR24559:SF444">
    <property type="entry name" value="REVERSE TRANSCRIPTASE DOMAIN-CONTAINING PROTEIN"/>
    <property type="match status" value="1"/>
</dbReference>
<dbReference type="GO" id="GO:0071897">
    <property type="term" value="P:DNA biosynthetic process"/>
    <property type="evidence" value="ECO:0007669"/>
    <property type="project" value="UniProtKB-ARBA"/>
</dbReference>
<dbReference type="InterPro" id="IPR043502">
    <property type="entry name" value="DNA/RNA_pol_sf"/>
</dbReference>
<sequence length="85" mass="10005">MTQHRINTGDLPAIKQYQRRLPLARKEEAERLVNGMVENGMILESLRPWASPIVLVKKKDVSTRFCLDYRKLNLITKRTVILYHE</sequence>
<accession>A0A4Y2TGU8</accession>
<dbReference type="PANTHER" id="PTHR24559">
    <property type="entry name" value="TRANSPOSON TY3-I GAG-POL POLYPROTEIN"/>
    <property type="match status" value="1"/>
</dbReference>
<evidence type="ECO:0008006" key="3">
    <source>
        <dbReference type="Google" id="ProtNLM"/>
    </source>
</evidence>
<dbReference type="Proteomes" id="UP000499080">
    <property type="component" value="Unassembled WGS sequence"/>
</dbReference>
<dbReference type="OrthoDB" id="6427353at2759"/>
<dbReference type="EMBL" id="BGPR01028610">
    <property type="protein sequence ID" value="GBN99864.1"/>
    <property type="molecule type" value="Genomic_DNA"/>
</dbReference>
<proteinExistence type="predicted"/>
<protein>
    <recommendedName>
        <fullName evidence="3">Transposon Ty3-I Gag-Pol polyprotein</fullName>
    </recommendedName>
</protein>
<evidence type="ECO:0000313" key="2">
    <source>
        <dbReference type="Proteomes" id="UP000499080"/>
    </source>
</evidence>
<dbReference type="InterPro" id="IPR053134">
    <property type="entry name" value="RNA-dir_DNA_polymerase"/>
</dbReference>
<keyword evidence="2" id="KW-1185">Reference proteome</keyword>
<comment type="caution">
    <text evidence="1">The sequence shown here is derived from an EMBL/GenBank/DDBJ whole genome shotgun (WGS) entry which is preliminary data.</text>
</comment>
<organism evidence="1 2">
    <name type="scientific">Araneus ventricosus</name>
    <name type="common">Orbweaver spider</name>
    <name type="synonym">Epeira ventricosa</name>
    <dbReference type="NCBI Taxonomy" id="182803"/>
    <lineage>
        <taxon>Eukaryota</taxon>
        <taxon>Metazoa</taxon>
        <taxon>Ecdysozoa</taxon>
        <taxon>Arthropoda</taxon>
        <taxon>Chelicerata</taxon>
        <taxon>Arachnida</taxon>
        <taxon>Araneae</taxon>
        <taxon>Araneomorphae</taxon>
        <taxon>Entelegynae</taxon>
        <taxon>Araneoidea</taxon>
        <taxon>Araneidae</taxon>
        <taxon>Araneus</taxon>
    </lineage>
</organism>
<reference evidence="1 2" key="1">
    <citation type="journal article" date="2019" name="Sci. Rep.">
        <title>Orb-weaving spider Araneus ventricosus genome elucidates the spidroin gene catalogue.</title>
        <authorList>
            <person name="Kono N."/>
            <person name="Nakamura H."/>
            <person name="Ohtoshi R."/>
            <person name="Moran D.A.P."/>
            <person name="Shinohara A."/>
            <person name="Yoshida Y."/>
            <person name="Fujiwara M."/>
            <person name="Mori M."/>
            <person name="Tomita M."/>
            <person name="Arakawa K."/>
        </authorList>
    </citation>
    <scope>NUCLEOTIDE SEQUENCE [LARGE SCALE GENOMIC DNA]</scope>
</reference>
<gene>
    <name evidence="1" type="ORF">AVEN_35309_1</name>
</gene>
<evidence type="ECO:0000313" key="1">
    <source>
        <dbReference type="EMBL" id="GBN99864.1"/>
    </source>
</evidence>